<keyword evidence="1 2" id="KW-0238">DNA-binding</keyword>
<dbReference type="Proteomes" id="UP000199208">
    <property type="component" value="Unassembled WGS sequence"/>
</dbReference>
<dbReference type="AlphaFoldDB" id="A0A1G5S141"/>
<organism evidence="4 5">
    <name type="scientific">Acidaminobacter hydrogenoformans DSM 2784</name>
    <dbReference type="NCBI Taxonomy" id="1120920"/>
    <lineage>
        <taxon>Bacteria</taxon>
        <taxon>Bacillati</taxon>
        <taxon>Bacillota</taxon>
        <taxon>Clostridia</taxon>
        <taxon>Peptostreptococcales</taxon>
        <taxon>Acidaminobacteraceae</taxon>
        <taxon>Acidaminobacter</taxon>
    </lineage>
</organism>
<feature type="DNA-binding region" description="H-T-H motif" evidence="2">
    <location>
        <begin position="37"/>
        <end position="56"/>
    </location>
</feature>
<feature type="domain" description="HTH tetR-type" evidence="3">
    <location>
        <begin position="14"/>
        <end position="74"/>
    </location>
</feature>
<dbReference type="GO" id="GO:0003677">
    <property type="term" value="F:DNA binding"/>
    <property type="evidence" value="ECO:0007669"/>
    <property type="project" value="UniProtKB-UniRule"/>
</dbReference>
<evidence type="ECO:0000256" key="1">
    <source>
        <dbReference type="ARBA" id="ARBA00023125"/>
    </source>
</evidence>
<accession>A0A1G5S141</accession>
<dbReference type="OrthoDB" id="5366068at2"/>
<proteinExistence type="predicted"/>
<evidence type="ECO:0000313" key="5">
    <source>
        <dbReference type="Proteomes" id="UP000199208"/>
    </source>
</evidence>
<dbReference type="Pfam" id="PF00440">
    <property type="entry name" value="TetR_N"/>
    <property type="match status" value="1"/>
</dbReference>
<dbReference type="InterPro" id="IPR001647">
    <property type="entry name" value="HTH_TetR"/>
</dbReference>
<dbReference type="PROSITE" id="PS50977">
    <property type="entry name" value="HTH_TETR_2"/>
    <property type="match status" value="1"/>
</dbReference>
<keyword evidence="5" id="KW-1185">Reference proteome</keyword>
<evidence type="ECO:0000256" key="2">
    <source>
        <dbReference type="PROSITE-ProRule" id="PRU00335"/>
    </source>
</evidence>
<dbReference type="EMBL" id="FMWL01000010">
    <property type="protein sequence ID" value="SCZ80033.1"/>
    <property type="molecule type" value="Genomic_DNA"/>
</dbReference>
<protein>
    <submittedName>
        <fullName evidence="4">Transcriptional regulator, TetR family</fullName>
    </submittedName>
</protein>
<gene>
    <name evidence="4" type="ORF">SAMN03080599_02068</name>
</gene>
<sequence length="231" mass="26951">MTQFAMAKKDLQKSRIMKYFIEAAHKLLIDEGIEKITARKVADLAGYNSATLYNYFSNLDHLICYASMTYLKSYYAELDDFVAGTDVPREIFLKTWELFSKHSFENPKIFKLIFFSPHKNELKQMIETYFDIFPENFGEHRVDLIPMLREGDLKKRNMAIMSKKLGSEIPEDQLETINEIMINLYRATLDAVISGEFENVDDAVSYNMRLIDFTLDLSCASKKSRRTKKKL</sequence>
<dbReference type="SUPFAM" id="SSF46689">
    <property type="entry name" value="Homeodomain-like"/>
    <property type="match status" value="1"/>
</dbReference>
<dbReference type="InterPro" id="IPR009057">
    <property type="entry name" value="Homeodomain-like_sf"/>
</dbReference>
<dbReference type="Gene3D" id="1.10.357.10">
    <property type="entry name" value="Tetracycline Repressor, domain 2"/>
    <property type="match status" value="1"/>
</dbReference>
<reference evidence="4 5" key="1">
    <citation type="submission" date="2016-10" db="EMBL/GenBank/DDBJ databases">
        <authorList>
            <person name="de Groot N.N."/>
        </authorList>
    </citation>
    <scope>NUCLEOTIDE SEQUENCE [LARGE SCALE GENOMIC DNA]</scope>
    <source>
        <strain evidence="4 5">DSM 2784</strain>
    </source>
</reference>
<dbReference type="RefSeq" id="WP_092591194.1">
    <property type="nucleotide sequence ID" value="NZ_FMWL01000010.1"/>
</dbReference>
<name>A0A1G5S141_9FIRM</name>
<evidence type="ECO:0000313" key="4">
    <source>
        <dbReference type="EMBL" id="SCZ80033.1"/>
    </source>
</evidence>
<dbReference type="STRING" id="1120920.SAMN03080599_02068"/>
<evidence type="ECO:0000259" key="3">
    <source>
        <dbReference type="PROSITE" id="PS50977"/>
    </source>
</evidence>